<organism evidence="1">
    <name type="scientific">Stutzerimonas stutzeri</name>
    <name type="common">Pseudomonas stutzeri</name>
    <dbReference type="NCBI Taxonomy" id="316"/>
    <lineage>
        <taxon>Bacteria</taxon>
        <taxon>Pseudomonadati</taxon>
        <taxon>Pseudomonadota</taxon>
        <taxon>Gammaproteobacteria</taxon>
        <taxon>Pseudomonadales</taxon>
        <taxon>Pseudomonadaceae</taxon>
        <taxon>Stutzerimonas</taxon>
    </lineage>
</organism>
<sequence>MEAHRMSDESGFEADPLGYSALAWHKWGMLATINGFPIDISKEPTTEDLRNPVLWLSHANALSEAAVCLIKNVPAFSSFPADIRTICHSQYHAVALMLVGYSLEVCLKSMLLINLGVEEFARQEKKHFHHRLRELATFVPGLSKKDQAILDGLTHFVVWAGRYPDPGTKRASGVADVFDIAEKNEINAKELFHLATRIMKHVREVVAQTANKAYTDSLHKQ</sequence>
<reference evidence="1" key="1">
    <citation type="journal article" date="2008" name="J. Bacteriol.">
        <title>A family of insertion sequences that impacts integrons by specific targeting of gene cassette recombination sites, the IS1111-attC Group.</title>
        <authorList>
            <person name="Tetu S.G."/>
            <person name="Holmes A.J."/>
        </authorList>
    </citation>
    <scope>NUCLEOTIDE SEQUENCE</scope>
    <source>
        <strain evidence="1">ATCC 14405</strain>
    </source>
</reference>
<dbReference type="EMBL" id="EF648212">
    <property type="protein sequence ID" value="ABV54350.1"/>
    <property type="molecule type" value="Genomic_DNA"/>
</dbReference>
<proteinExistence type="predicted"/>
<evidence type="ECO:0008006" key="2">
    <source>
        <dbReference type="Google" id="ProtNLM"/>
    </source>
</evidence>
<evidence type="ECO:0000313" key="1">
    <source>
        <dbReference type="EMBL" id="ABV54350.1"/>
    </source>
</evidence>
<accession>B3SPU6</accession>
<name>B3SPU6_STUST</name>
<protein>
    <recommendedName>
        <fullName evidence="2">HEPN domain-containing protein</fullName>
    </recommendedName>
</protein>
<dbReference type="AlphaFoldDB" id="B3SPU6"/>